<dbReference type="Proteomes" id="UP000753961">
    <property type="component" value="Unassembled WGS sequence"/>
</dbReference>
<dbReference type="InterPro" id="IPR007016">
    <property type="entry name" value="O-antigen_ligase-rel_domated"/>
</dbReference>
<comment type="caution">
    <text evidence="7">The sequence shown here is derived from an EMBL/GenBank/DDBJ whole genome shotgun (WGS) entry which is preliminary data.</text>
</comment>
<feature type="transmembrane region" description="Helical" evidence="5">
    <location>
        <begin position="321"/>
        <end position="344"/>
    </location>
</feature>
<evidence type="ECO:0000256" key="3">
    <source>
        <dbReference type="ARBA" id="ARBA00022989"/>
    </source>
</evidence>
<feature type="transmembrane region" description="Helical" evidence="5">
    <location>
        <begin position="13"/>
        <end position="44"/>
    </location>
</feature>
<evidence type="ECO:0000256" key="1">
    <source>
        <dbReference type="ARBA" id="ARBA00004141"/>
    </source>
</evidence>
<dbReference type="Pfam" id="PF04932">
    <property type="entry name" value="Wzy_C"/>
    <property type="match status" value="1"/>
</dbReference>
<dbReference type="PANTHER" id="PTHR37422:SF13">
    <property type="entry name" value="LIPOPOLYSACCHARIDE BIOSYNTHESIS PROTEIN PA4999-RELATED"/>
    <property type="match status" value="1"/>
</dbReference>
<dbReference type="AlphaFoldDB" id="A0A953LB74"/>
<evidence type="ECO:0000256" key="5">
    <source>
        <dbReference type="SAM" id="Phobius"/>
    </source>
</evidence>
<keyword evidence="3 5" id="KW-1133">Transmembrane helix</keyword>
<comment type="subcellular location">
    <subcellularLocation>
        <location evidence="1">Membrane</location>
        <topology evidence="1">Multi-pass membrane protein</topology>
    </subcellularLocation>
</comment>
<keyword evidence="2 5" id="KW-0812">Transmembrane</keyword>
<evidence type="ECO:0000313" key="8">
    <source>
        <dbReference type="Proteomes" id="UP000753961"/>
    </source>
</evidence>
<reference evidence="7" key="1">
    <citation type="submission" date="2021-06" db="EMBL/GenBank/DDBJ databases">
        <title>44 bacteria genomes isolated from Dapeng, Shenzhen.</title>
        <authorList>
            <person name="Zheng W."/>
            <person name="Yu S."/>
            <person name="Huang Y."/>
        </authorList>
    </citation>
    <scope>NUCLEOTIDE SEQUENCE</scope>
    <source>
        <strain evidence="7">DP5N28-2</strain>
    </source>
</reference>
<feature type="transmembrane region" description="Helical" evidence="5">
    <location>
        <begin position="56"/>
        <end position="74"/>
    </location>
</feature>
<keyword evidence="7" id="KW-0436">Ligase</keyword>
<dbReference type="GO" id="GO:0016874">
    <property type="term" value="F:ligase activity"/>
    <property type="evidence" value="ECO:0007669"/>
    <property type="project" value="UniProtKB-KW"/>
</dbReference>
<keyword evidence="8" id="KW-1185">Reference proteome</keyword>
<feature type="transmembrane region" description="Helical" evidence="5">
    <location>
        <begin position="80"/>
        <end position="100"/>
    </location>
</feature>
<accession>A0A953LB74</accession>
<protein>
    <submittedName>
        <fullName evidence="7">O-antigen ligase family protein</fullName>
    </submittedName>
</protein>
<feature type="transmembrane region" description="Helical" evidence="5">
    <location>
        <begin position="180"/>
        <end position="198"/>
    </location>
</feature>
<evidence type="ECO:0000259" key="6">
    <source>
        <dbReference type="Pfam" id="PF04932"/>
    </source>
</evidence>
<dbReference type="GO" id="GO:0016020">
    <property type="term" value="C:membrane"/>
    <property type="evidence" value="ECO:0007669"/>
    <property type="project" value="UniProtKB-SubCell"/>
</dbReference>
<feature type="transmembrane region" description="Helical" evidence="5">
    <location>
        <begin position="228"/>
        <end position="248"/>
    </location>
</feature>
<dbReference type="EMBL" id="JAHVHU010000014">
    <property type="protein sequence ID" value="MBY5959458.1"/>
    <property type="molecule type" value="Genomic_DNA"/>
</dbReference>
<name>A0A953LB74_9BACT</name>
<sequence length="408" mass="46264">MIKIEKVSKNLQLVAWILLPWGLFFFEAMASILVIVFSLPLLLYGRSLSPKKAGPYVWPFLLIYAILLVSGFWSADTTRWLSLLRVNLPYVVLPVAYILWPENLLQHRRLIQRQFIWAGAVLSLYLAGYLVMHLEEVLIRIGEGGFFPVPVHHVRTSLFLAVGAMFCLEELGNRMWTSRGFGLYAGIMFLLMLGLHILTVRTGLVLFYTGTMLTVVINKNFYGKKGVLVFLGLLSFIVAAAFFIPTVGEKWSYFLADRLNYDSASWWFYSDAVRWKSTIIGWEVFRDAPWWGVGMGDVLEELHMRFFVEDGIRIWEYPHNLWVTFMAGSGLIGFGAFNLGLFGVYKTFYRSTPAVYIVIFWLFMVSCLVENTLLTSLGGIAFVVLSLLATDAIGGGSEDSVDVDVCPR</sequence>
<dbReference type="PANTHER" id="PTHR37422">
    <property type="entry name" value="TEICHURONIC ACID BIOSYNTHESIS PROTEIN TUAE"/>
    <property type="match status" value="1"/>
</dbReference>
<feature type="domain" description="O-antigen ligase-related" evidence="6">
    <location>
        <begin position="188"/>
        <end position="337"/>
    </location>
</feature>
<keyword evidence="4 5" id="KW-0472">Membrane</keyword>
<organism evidence="7 8">
    <name type="scientific">Membranihabitans marinus</name>
    <dbReference type="NCBI Taxonomy" id="1227546"/>
    <lineage>
        <taxon>Bacteria</taxon>
        <taxon>Pseudomonadati</taxon>
        <taxon>Bacteroidota</taxon>
        <taxon>Saprospiria</taxon>
        <taxon>Saprospirales</taxon>
        <taxon>Saprospiraceae</taxon>
        <taxon>Membranihabitans</taxon>
    </lineage>
</organism>
<feature type="transmembrane region" description="Helical" evidence="5">
    <location>
        <begin position="152"/>
        <end position="168"/>
    </location>
</feature>
<evidence type="ECO:0000256" key="2">
    <source>
        <dbReference type="ARBA" id="ARBA00022692"/>
    </source>
</evidence>
<gene>
    <name evidence="7" type="ORF">KUV50_15005</name>
</gene>
<dbReference type="InterPro" id="IPR051533">
    <property type="entry name" value="WaaL-like"/>
</dbReference>
<feature type="transmembrane region" description="Helical" evidence="5">
    <location>
        <begin position="115"/>
        <end position="132"/>
    </location>
</feature>
<feature type="transmembrane region" description="Helical" evidence="5">
    <location>
        <begin position="356"/>
        <end position="389"/>
    </location>
</feature>
<dbReference type="RefSeq" id="WP_222580995.1">
    <property type="nucleotide sequence ID" value="NZ_JAHVHU010000014.1"/>
</dbReference>
<evidence type="ECO:0000256" key="4">
    <source>
        <dbReference type="ARBA" id="ARBA00023136"/>
    </source>
</evidence>
<evidence type="ECO:0000313" key="7">
    <source>
        <dbReference type="EMBL" id="MBY5959458.1"/>
    </source>
</evidence>
<proteinExistence type="predicted"/>